<dbReference type="AlphaFoldDB" id="A0AA97M2J1"/>
<dbReference type="Pfam" id="PF09925">
    <property type="entry name" value="DUF2157"/>
    <property type="match status" value="1"/>
</dbReference>
<sequence length="339" mass="34850">MVSARTTDETRTRALQALVTRGTLSPEQARAVEDALREAEGDGSSARWTEIVGFVGGGLVFAGAVALVAASWEDLDRLLRAGLLLVVAVLSGLGGIAAVSGRLLRREPVPDTRRRVGGTLFVLTAVTAAMALGVALEPDTLTAPALLGLVLAAAGYVAAPTAVGLLSCGAFSVWALWSAMEAVGLIENEMLPYGLATLALGLVWGALALWRRLPNQRTGLTVSAAFTLFGAQAPLFDGDRYALLAYALTTAVAVLYLAVYRWWRVWVLIVAGVVGITIAVPEAIWDWTDGAIGGALLLLVVGLVLLAASGLGILLHRGGPAADASRGPTGPTGGGLPAA</sequence>
<organism evidence="4 5">
    <name type="scientific">Thermobifida halotolerans</name>
    <dbReference type="NCBI Taxonomy" id="483545"/>
    <lineage>
        <taxon>Bacteria</taxon>
        <taxon>Bacillati</taxon>
        <taxon>Actinomycetota</taxon>
        <taxon>Actinomycetes</taxon>
        <taxon>Streptosporangiales</taxon>
        <taxon>Nocardiopsidaceae</taxon>
        <taxon>Thermobifida</taxon>
    </lineage>
</organism>
<dbReference type="InterPro" id="IPR018677">
    <property type="entry name" value="DUF2157"/>
</dbReference>
<evidence type="ECO:0000259" key="3">
    <source>
        <dbReference type="Pfam" id="PF09925"/>
    </source>
</evidence>
<reference evidence="4" key="1">
    <citation type="submission" date="2020-10" db="EMBL/GenBank/DDBJ databases">
        <title>De novo genome project of the cellulose decomposer Thermobifida halotolerans type strain.</title>
        <authorList>
            <person name="Nagy I."/>
            <person name="Horvath B."/>
            <person name="Kukolya J."/>
            <person name="Nagy I."/>
            <person name="Orsini M."/>
        </authorList>
    </citation>
    <scope>NUCLEOTIDE SEQUENCE</scope>
    <source>
        <strain evidence="4">DSM 44931</strain>
    </source>
</reference>
<evidence type="ECO:0000313" key="5">
    <source>
        <dbReference type="Proteomes" id="UP000265719"/>
    </source>
</evidence>
<name>A0AA97M2J1_9ACTN</name>
<dbReference type="EMBL" id="CP063196">
    <property type="protein sequence ID" value="UOE18040.1"/>
    <property type="molecule type" value="Genomic_DNA"/>
</dbReference>
<keyword evidence="5" id="KW-1185">Reference proteome</keyword>
<keyword evidence="2" id="KW-0472">Membrane</keyword>
<evidence type="ECO:0000313" key="4">
    <source>
        <dbReference type="EMBL" id="UOE18040.1"/>
    </source>
</evidence>
<feature type="domain" description="DUF2157" evidence="3">
    <location>
        <begin position="17"/>
        <end position="133"/>
    </location>
</feature>
<dbReference type="Proteomes" id="UP000265719">
    <property type="component" value="Chromosome"/>
</dbReference>
<feature type="transmembrane region" description="Helical" evidence="2">
    <location>
        <begin position="291"/>
        <end position="315"/>
    </location>
</feature>
<feature type="transmembrane region" description="Helical" evidence="2">
    <location>
        <begin position="241"/>
        <end position="259"/>
    </location>
</feature>
<evidence type="ECO:0000256" key="2">
    <source>
        <dbReference type="SAM" id="Phobius"/>
    </source>
</evidence>
<feature type="transmembrane region" description="Helical" evidence="2">
    <location>
        <begin position="165"/>
        <end position="186"/>
    </location>
</feature>
<feature type="compositionally biased region" description="Gly residues" evidence="1">
    <location>
        <begin position="330"/>
        <end position="339"/>
    </location>
</feature>
<accession>A0AA97M2J1</accession>
<protein>
    <submittedName>
        <fullName evidence="4">DUF2157 domain-containing protein</fullName>
    </submittedName>
</protein>
<proteinExistence type="predicted"/>
<dbReference type="KEGG" id="thao:NI17_014385"/>
<feature type="transmembrane region" description="Helical" evidence="2">
    <location>
        <begin position="192"/>
        <end position="210"/>
    </location>
</feature>
<feature type="transmembrane region" description="Helical" evidence="2">
    <location>
        <begin position="51"/>
        <end position="72"/>
    </location>
</feature>
<evidence type="ECO:0000256" key="1">
    <source>
        <dbReference type="SAM" id="MobiDB-lite"/>
    </source>
</evidence>
<feature type="transmembrane region" description="Helical" evidence="2">
    <location>
        <begin position="116"/>
        <end position="135"/>
    </location>
</feature>
<feature type="transmembrane region" description="Helical" evidence="2">
    <location>
        <begin position="266"/>
        <end position="285"/>
    </location>
</feature>
<keyword evidence="2" id="KW-0812">Transmembrane</keyword>
<dbReference type="RefSeq" id="WP_068688569.1">
    <property type="nucleotide sequence ID" value="NZ_CP063196.1"/>
</dbReference>
<feature type="transmembrane region" description="Helical" evidence="2">
    <location>
        <begin position="78"/>
        <end position="104"/>
    </location>
</feature>
<feature type="region of interest" description="Disordered" evidence="1">
    <location>
        <begin position="320"/>
        <end position="339"/>
    </location>
</feature>
<keyword evidence="2" id="KW-1133">Transmembrane helix</keyword>
<gene>
    <name evidence="4" type="ORF">NI17_014385</name>
</gene>